<accession>A0A0K0IWL0</accession>
<evidence type="ECO:0000313" key="1">
    <source>
        <dbReference type="EMBL" id="CDP90761.1"/>
    </source>
</evidence>
<dbReference type="AlphaFoldDB" id="A0A0K0IWL0"/>
<keyword evidence="3" id="KW-1185">Reference proteome</keyword>
<reference evidence="1" key="2">
    <citation type="submission" date="2012-12" db="EMBL/GenBank/DDBJ databases">
        <authorList>
            <person name="Gao Y.W."/>
            <person name="Fan S.T."/>
            <person name="Sun H.T."/>
            <person name="Wang Z."/>
            <person name="Gao X.L."/>
            <person name="Li Y.G."/>
            <person name="Wang T.C."/>
            <person name="Zhang K."/>
            <person name="Xu W.W."/>
            <person name="Yu Z.J."/>
            <person name="Xia X.Z."/>
        </authorList>
    </citation>
    <scope>NUCLEOTIDE SEQUENCE</scope>
    <source>
        <strain evidence="1">FR3</strain>
    </source>
</reference>
<dbReference type="CTD" id="66057740"/>
<gene>
    <name evidence="1 4 5" type="ORF">Bm13010</name>
    <name evidence="2" type="ORF">BM_BM13010</name>
    <name evidence="1" type="ORF">BM_Bm13010</name>
</gene>
<protein>
    <submittedName>
        <fullName evidence="1 4">Bm13010</fullName>
    </submittedName>
</protein>
<evidence type="ECO:0000313" key="4">
    <source>
        <dbReference type="WBParaSite" id="Bm13010.1"/>
    </source>
</evidence>
<evidence type="ECO:0000313" key="2">
    <source>
        <dbReference type="EMBL" id="VIO87171.1"/>
    </source>
</evidence>
<sequence length="37" mass="4229">MDGVELSIYGILANVLHGNKEGRRRIWNCNLTWTGLK</sequence>
<dbReference type="WormBase" id="Bm13010">
    <property type="protein sequence ID" value="BM35424"/>
    <property type="gene ID" value="WBGene00233271"/>
</dbReference>
<accession>A0A4E9ETK1</accession>
<dbReference type="Proteomes" id="UP000006672">
    <property type="component" value="Unassembled WGS sequence"/>
</dbReference>
<evidence type="ECO:0000313" key="3">
    <source>
        <dbReference type="Proteomes" id="UP000006672"/>
    </source>
</evidence>
<dbReference type="WBParaSite" id="Bm13010.1">
    <property type="protein sequence ID" value="Bm13010.1"/>
    <property type="gene ID" value="WBGene00233271"/>
</dbReference>
<reference evidence="4" key="4">
    <citation type="submission" date="2019-12" db="UniProtKB">
        <authorList>
            <consortium name="WormBaseParasite"/>
        </authorList>
    </citation>
    <scope>IDENTIFICATION</scope>
</reference>
<name>A0A0K0IWL0_BRUMA</name>
<evidence type="ECO:0000313" key="5">
    <source>
        <dbReference type="WormBase" id="Bm13010"/>
    </source>
</evidence>
<dbReference type="EMBL" id="LN854668">
    <property type="protein sequence ID" value="CDP90761.1"/>
    <property type="molecule type" value="Genomic_DNA"/>
</dbReference>
<dbReference type="GeneID" id="66057740"/>
<dbReference type="EMBL" id="CAAKNF010000196">
    <property type="protein sequence ID" value="VIO87171.1"/>
    <property type="molecule type" value="Genomic_DNA"/>
</dbReference>
<proteinExistence type="predicted"/>
<dbReference type="RefSeq" id="XP_042929980.1">
    <property type="nucleotide sequence ID" value="XM_043074046.1"/>
</dbReference>
<dbReference type="KEGG" id="bmy:BM_BM13010"/>
<organism evidence="3 4">
    <name type="scientific">Brugia malayi</name>
    <name type="common">Filarial nematode worm</name>
    <dbReference type="NCBI Taxonomy" id="6279"/>
    <lineage>
        <taxon>Eukaryota</taxon>
        <taxon>Metazoa</taxon>
        <taxon>Ecdysozoa</taxon>
        <taxon>Nematoda</taxon>
        <taxon>Chromadorea</taxon>
        <taxon>Rhabditida</taxon>
        <taxon>Spirurina</taxon>
        <taxon>Spiruromorpha</taxon>
        <taxon>Filarioidea</taxon>
        <taxon>Onchocercidae</taxon>
        <taxon>Brugia</taxon>
    </lineage>
</organism>
<reference evidence="2" key="3">
    <citation type="submission" date="2019-04" db="EMBL/GenBank/DDBJ databases">
        <authorList>
            <person name="Howe K."/>
            <person name="Paulini M."/>
            <person name="Williams G."/>
        </authorList>
    </citation>
    <scope>NUCLEOTIDE SEQUENCE [LARGE SCALE GENOMIC DNA]</scope>
    <source>
        <strain evidence="2">FR3</strain>
    </source>
</reference>
<reference evidence="1 3" key="1">
    <citation type="journal article" date="2007" name="Science">
        <title>Draft genome of the filarial nematode parasite Brugia malayi.</title>
        <authorList>
            <person name="Ghedin E."/>
            <person name="Wang S."/>
            <person name="Spiro D."/>
            <person name="Caler E."/>
            <person name="Zhao Q."/>
            <person name="Crabtree J."/>
            <person name="Allen J.E."/>
            <person name="Delcher A.L."/>
            <person name="Guiliano D.B."/>
            <person name="Miranda-Saavedra D."/>
            <person name="Angiuoli S.V."/>
            <person name="Creasy T."/>
            <person name="Amedeo P."/>
            <person name="Haas B."/>
            <person name="El-Sayed N.M."/>
            <person name="Wortman J.R."/>
            <person name="Feldblyum T."/>
            <person name="Tallon L."/>
            <person name="Schatz M."/>
            <person name="Shumway M."/>
            <person name="Koo H."/>
            <person name="Salzberg S.L."/>
            <person name="Schobel S."/>
            <person name="Pertea M."/>
            <person name="Pop M."/>
            <person name="White O."/>
            <person name="Barton G.J."/>
            <person name="Carlow C.K."/>
            <person name="Crawford M.J."/>
            <person name="Daub J."/>
            <person name="Dimmic M.W."/>
            <person name="Estes C.F."/>
            <person name="Foster J.M."/>
            <person name="Ganatra M."/>
            <person name="Gregory W.F."/>
            <person name="Johnson N.M."/>
            <person name="Jin J."/>
            <person name="Komuniecki R."/>
            <person name="Korf I."/>
            <person name="Kumar S."/>
            <person name="Laney S."/>
            <person name="Li B.W."/>
            <person name="Li W."/>
            <person name="Lindblom T.H."/>
            <person name="Lustigman S."/>
            <person name="Ma D."/>
            <person name="Maina C.V."/>
            <person name="Martin D.M."/>
            <person name="McCarter J.P."/>
            <person name="McReynolds L."/>
            <person name="Mitreva M."/>
            <person name="Nutman T.B."/>
            <person name="Parkinson J."/>
            <person name="Peregrin-Alvarez J.M."/>
            <person name="Poole C."/>
            <person name="Ren Q."/>
            <person name="Saunders L."/>
            <person name="Sluder A.E."/>
            <person name="Smith K."/>
            <person name="Stanke M."/>
            <person name="Unnasch T.R."/>
            <person name="Ware J."/>
            <person name="Wei A.D."/>
            <person name="Weil G."/>
            <person name="Williams D.J."/>
            <person name="Zhang Y."/>
            <person name="Williams S.A."/>
            <person name="Fraser-Liggett C."/>
            <person name="Slatko B."/>
            <person name="Blaxter M.L."/>
            <person name="Scott A.L."/>
        </authorList>
    </citation>
    <scope>NUCLEOTIDE SEQUENCE</scope>
    <source>
        <strain evidence="1 3">FR3</strain>
    </source>
</reference>